<dbReference type="NCBIfam" id="NF047744">
    <property type="entry name" value="CG0192_rel"/>
    <property type="match status" value="1"/>
</dbReference>
<sequence>MALLHDATIVPSKLELIEAWLPSQPWAEALPALERVGGFRLDDPDGEVGMEGILLRSADGAVTVHVPLTYRGAPLEGAEDALVGTMEHEVLGTRWVYDAAADPVFVAELTRTITEAGTEAEEYFEVDGAKVTRAPSVTVAGSGGEPGELVVVHVVGAAVPTGPTLTGRWDGGEGVLAYLAG</sequence>
<comment type="caution">
    <text evidence="6">The sequence shown here is derived from an EMBL/GenBank/DDBJ whole genome shotgun (WGS) entry which is preliminary data.</text>
</comment>
<keyword evidence="2" id="KW-0547">Nucleotide-binding</keyword>
<evidence type="ECO:0000259" key="5">
    <source>
        <dbReference type="Pfam" id="PF18085"/>
    </source>
</evidence>
<protein>
    <recommendedName>
        <fullName evidence="5">Maltokinase N-terminal cap domain-containing protein</fullName>
    </recommendedName>
</protein>
<dbReference type="InterPro" id="IPR040999">
    <property type="entry name" value="Mak_N_cap"/>
</dbReference>
<evidence type="ECO:0000313" key="6">
    <source>
        <dbReference type="EMBL" id="MFC5491998.1"/>
    </source>
</evidence>
<keyword evidence="1" id="KW-0808">Transferase</keyword>
<evidence type="ECO:0000256" key="1">
    <source>
        <dbReference type="ARBA" id="ARBA00022679"/>
    </source>
</evidence>
<keyword evidence="7" id="KW-1185">Reference proteome</keyword>
<dbReference type="EMBL" id="JBHSMD010000001">
    <property type="protein sequence ID" value="MFC5491998.1"/>
    <property type="molecule type" value="Genomic_DNA"/>
</dbReference>
<proteinExistence type="predicted"/>
<evidence type="ECO:0000313" key="7">
    <source>
        <dbReference type="Proteomes" id="UP001595956"/>
    </source>
</evidence>
<dbReference type="Proteomes" id="UP001595956">
    <property type="component" value="Unassembled WGS sequence"/>
</dbReference>
<name>A0ABW0MX80_9ACTN</name>
<evidence type="ECO:0000256" key="4">
    <source>
        <dbReference type="ARBA" id="ARBA00022840"/>
    </source>
</evidence>
<reference evidence="7" key="1">
    <citation type="journal article" date="2019" name="Int. J. Syst. Evol. Microbiol.">
        <title>The Global Catalogue of Microorganisms (GCM) 10K type strain sequencing project: providing services to taxonomists for standard genome sequencing and annotation.</title>
        <authorList>
            <consortium name="The Broad Institute Genomics Platform"/>
            <consortium name="The Broad Institute Genome Sequencing Center for Infectious Disease"/>
            <person name="Wu L."/>
            <person name="Ma J."/>
        </authorList>
    </citation>
    <scope>NUCLEOTIDE SEQUENCE [LARGE SCALE GENOMIC DNA]</scope>
    <source>
        <strain evidence="7">KACC 13778</strain>
    </source>
</reference>
<dbReference type="RefSeq" id="WP_345177614.1">
    <property type="nucleotide sequence ID" value="NZ_BAABFQ010000006.1"/>
</dbReference>
<feature type="domain" description="Maltokinase N-terminal cap" evidence="5">
    <location>
        <begin position="20"/>
        <end position="102"/>
    </location>
</feature>
<keyword evidence="4" id="KW-0067">ATP-binding</keyword>
<accession>A0ABW0MX80</accession>
<dbReference type="Pfam" id="PF18085">
    <property type="entry name" value="Mak_N_cap"/>
    <property type="match status" value="1"/>
</dbReference>
<gene>
    <name evidence="6" type="ORF">ACFPKY_02745</name>
</gene>
<evidence type="ECO:0000256" key="3">
    <source>
        <dbReference type="ARBA" id="ARBA00022777"/>
    </source>
</evidence>
<keyword evidence="3" id="KW-0418">Kinase</keyword>
<organism evidence="6 7">
    <name type="scientific">Nocardioides caricicola</name>
    <dbReference type="NCBI Taxonomy" id="634770"/>
    <lineage>
        <taxon>Bacteria</taxon>
        <taxon>Bacillati</taxon>
        <taxon>Actinomycetota</taxon>
        <taxon>Actinomycetes</taxon>
        <taxon>Propionibacteriales</taxon>
        <taxon>Nocardioidaceae</taxon>
        <taxon>Nocardioides</taxon>
    </lineage>
</organism>
<evidence type="ECO:0000256" key="2">
    <source>
        <dbReference type="ARBA" id="ARBA00022741"/>
    </source>
</evidence>